<evidence type="ECO:0000313" key="1">
    <source>
        <dbReference type="EMBL" id="MBC5666429.1"/>
    </source>
</evidence>
<keyword evidence="2" id="KW-1185">Reference proteome</keyword>
<dbReference type="InterPro" id="IPR023198">
    <property type="entry name" value="PGP-like_dom2"/>
</dbReference>
<dbReference type="SFLD" id="SFLDS00003">
    <property type="entry name" value="Haloacid_Dehalogenase"/>
    <property type="match status" value="1"/>
</dbReference>
<proteinExistence type="predicted"/>
<dbReference type="PANTHER" id="PTHR43434">
    <property type="entry name" value="PHOSPHOGLYCOLATE PHOSPHATASE"/>
    <property type="match status" value="1"/>
</dbReference>
<dbReference type="InterPro" id="IPR050155">
    <property type="entry name" value="HAD-like_hydrolase_sf"/>
</dbReference>
<sequence length="218" mass="24838">MDMYKTVVFDLDGTLLNTLEDLTDAVLYIQKKFDFPLHNIELVRQHVGNGIRKLIIRSIPDGEDNPRFEEVYQEFLDYYQKNCQVKTRAYDGIMELLKELHESNIKMAIVSNKAHGAVDELNEIYFKDYIKVAIGENEAAGIKKKPAPDSVFHALKLLGSKKEEAVYVGDSEVDRATAENAGMDCVLCSWGFRERELLEGLKPIAIIDEPKDLLKIIK</sequence>
<organism evidence="1 2">
    <name type="scientific">Eubacterium segne</name>
    <dbReference type="NCBI Taxonomy" id="2763045"/>
    <lineage>
        <taxon>Bacteria</taxon>
        <taxon>Bacillati</taxon>
        <taxon>Bacillota</taxon>
        <taxon>Clostridia</taxon>
        <taxon>Eubacteriales</taxon>
        <taxon>Eubacteriaceae</taxon>
        <taxon>Eubacterium</taxon>
    </lineage>
</organism>
<dbReference type="InterPro" id="IPR023214">
    <property type="entry name" value="HAD_sf"/>
</dbReference>
<dbReference type="PANTHER" id="PTHR43434:SF1">
    <property type="entry name" value="PHOSPHOGLYCOLATE PHOSPHATASE"/>
    <property type="match status" value="1"/>
</dbReference>
<dbReference type="Gene3D" id="1.10.150.240">
    <property type="entry name" value="Putative phosphatase, domain 2"/>
    <property type="match status" value="1"/>
</dbReference>
<dbReference type="SFLD" id="SFLDG01135">
    <property type="entry name" value="C1.5.6:_HAD__Beta-PGM__Phospha"/>
    <property type="match status" value="1"/>
</dbReference>
<dbReference type="SUPFAM" id="SSF56784">
    <property type="entry name" value="HAD-like"/>
    <property type="match status" value="1"/>
</dbReference>
<dbReference type="Pfam" id="PF13419">
    <property type="entry name" value="HAD_2"/>
    <property type="match status" value="1"/>
</dbReference>
<dbReference type="Proteomes" id="UP000597877">
    <property type="component" value="Unassembled WGS sequence"/>
</dbReference>
<dbReference type="NCBIfam" id="TIGR01549">
    <property type="entry name" value="HAD-SF-IA-v1"/>
    <property type="match status" value="1"/>
</dbReference>
<protein>
    <submittedName>
        <fullName evidence="1">HAD-IA family hydrolase</fullName>
    </submittedName>
</protein>
<evidence type="ECO:0000313" key="2">
    <source>
        <dbReference type="Proteomes" id="UP000597877"/>
    </source>
</evidence>
<comment type="caution">
    <text evidence="1">The sequence shown here is derived from an EMBL/GenBank/DDBJ whole genome shotgun (WGS) entry which is preliminary data.</text>
</comment>
<reference evidence="1 2" key="1">
    <citation type="submission" date="2020-08" db="EMBL/GenBank/DDBJ databases">
        <title>Genome public.</title>
        <authorList>
            <person name="Liu C."/>
            <person name="Sun Q."/>
        </authorList>
    </citation>
    <scope>NUCLEOTIDE SEQUENCE [LARGE SCALE GENOMIC DNA]</scope>
    <source>
        <strain evidence="1 2">BX4</strain>
    </source>
</reference>
<name>A0ABR7EYK6_9FIRM</name>
<dbReference type="InterPro" id="IPR036412">
    <property type="entry name" value="HAD-like_sf"/>
</dbReference>
<dbReference type="GO" id="GO:0016787">
    <property type="term" value="F:hydrolase activity"/>
    <property type="evidence" value="ECO:0007669"/>
    <property type="project" value="UniProtKB-KW"/>
</dbReference>
<dbReference type="InterPro" id="IPR006439">
    <property type="entry name" value="HAD-SF_hydro_IA"/>
</dbReference>
<keyword evidence="1" id="KW-0378">Hydrolase</keyword>
<dbReference type="InterPro" id="IPR041492">
    <property type="entry name" value="HAD_2"/>
</dbReference>
<dbReference type="EMBL" id="JACOOZ010000001">
    <property type="protein sequence ID" value="MBC5666429.1"/>
    <property type="molecule type" value="Genomic_DNA"/>
</dbReference>
<gene>
    <name evidence="1" type="ORF">H8S00_00240</name>
</gene>
<dbReference type="Gene3D" id="3.40.50.1000">
    <property type="entry name" value="HAD superfamily/HAD-like"/>
    <property type="match status" value="1"/>
</dbReference>
<dbReference type="SFLD" id="SFLDG01129">
    <property type="entry name" value="C1.5:_HAD__Beta-PGM__Phosphata"/>
    <property type="match status" value="1"/>
</dbReference>
<accession>A0ABR7EYK6</accession>